<dbReference type="InterPro" id="IPR050662">
    <property type="entry name" value="Sec-metab_biosynth-thioest"/>
</dbReference>
<keyword evidence="3" id="KW-0378">Hydrolase</keyword>
<protein>
    <submittedName>
        <fullName evidence="3">MBL fold metallo-hydrolase</fullName>
    </submittedName>
</protein>
<name>A0A7X1HXJ8_9ACTN</name>
<dbReference type="PANTHER" id="PTHR23131">
    <property type="entry name" value="ENDORIBONUCLEASE LACTB2"/>
    <property type="match status" value="1"/>
</dbReference>
<dbReference type="OrthoDB" id="2971563at2"/>
<dbReference type="EMBL" id="JACMHY010000002">
    <property type="protein sequence ID" value="MBC2865032.1"/>
    <property type="molecule type" value="Genomic_DNA"/>
</dbReference>
<feature type="region of interest" description="Disordered" evidence="1">
    <location>
        <begin position="132"/>
        <end position="154"/>
    </location>
</feature>
<evidence type="ECO:0000313" key="3">
    <source>
        <dbReference type="EMBL" id="MBC2865032.1"/>
    </source>
</evidence>
<dbReference type="GO" id="GO:0016787">
    <property type="term" value="F:hydrolase activity"/>
    <property type="evidence" value="ECO:0007669"/>
    <property type="project" value="UniProtKB-KW"/>
</dbReference>
<dbReference type="SUPFAM" id="SSF56281">
    <property type="entry name" value="Metallo-hydrolase/oxidoreductase"/>
    <property type="match status" value="1"/>
</dbReference>
<dbReference type="SMART" id="SM00849">
    <property type="entry name" value="Lactamase_B"/>
    <property type="match status" value="1"/>
</dbReference>
<keyword evidence="4" id="KW-1185">Reference proteome</keyword>
<proteinExistence type="predicted"/>
<feature type="compositionally biased region" description="Basic and acidic residues" evidence="1">
    <location>
        <begin position="132"/>
        <end position="141"/>
    </location>
</feature>
<reference evidence="3 4" key="1">
    <citation type="submission" date="2020-08" db="EMBL/GenBank/DDBJ databases">
        <title>Whole-Genome Sequence of French Clinical Streptomyces mexicanus Strain Q0842.</title>
        <authorList>
            <person name="Boxberger M."/>
            <person name="La Scola B."/>
        </authorList>
    </citation>
    <scope>NUCLEOTIDE SEQUENCE [LARGE SCALE GENOMIC DNA]</scope>
    <source>
        <strain evidence="3 4">Marseille-Q0842</strain>
    </source>
</reference>
<dbReference type="Pfam" id="PF00753">
    <property type="entry name" value="Lactamase_B"/>
    <property type="match status" value="1"/>
</dbReference>
<sequence length="372" mass="40313">MHAPGDPATLDAASPVVVTGDRQKAAWAARVLPPVEHLAGDIWSVPVPIPANPLRYTLSYLVPGDSELVVVDPGWDSAEGWDALCRGLAEAGATPADVTGIVATHVHFDHHGMTARLKAASDAWVAMHPAERDSLPHRQTERQPGQGQPSRASGRTWLLEAGASESEVRELFGPPDEEKPADAFHMAEPDLLLDDKDRVPLDGRKLVALWTPGHTPGHLCLAEPAARVVLTGDHVLPRITPNIGLHGRQPGRAPLADFLSSLERLAGWDDHEALPAHEYRFRGLAARTGQLREHHAKRLDELLAVVDALGRPTIWEVTAHLSWSRPWDQVGAMRVAALAETEAHAEHLVDLGLVVRSGERERPVRLSRAPGA</sequence>
<evidence type="ECO:0000313" key="4">
    <source>
        <dbReference type="Proteomes" id="UP000517694"/>
    </source>
</evidence>
<comment type="caution">
    <text evidence="3">The sequence shown here is derived from an EMBL/GenBank/DDBJ whole genome shotgun (WGS) entry which is preliminary data.</text>
</comment>
<feature type="domain" description="Metallo-beta-lactamase" evidence="2">
    <location>
        <begin position="56"/>
        <end position="277"/>
    </location>
</feature>
<dbReference type="Gene3D" id="3.60.15.10">
    <property type="entry name" value="Ribonuclease Z/Hydroxyacylglutathione hydrolase-like"/>
    <property type="match status" value="1"/>
</dbReference>
<accession>A0A7X1HXJ8</accession>
<organism evidence="3 4">
    <name type="scientific">Streptomyces mexicanus</name>
    <dbReference type="NCBI Taxonomy" id="178566"/>
    <lineage>
        <taxon>Bacteria</taxon>
        <taxon>Bacillati</taxon>
        <taxon>Actinomycetota</taxon>
        <taxon>Actinomycetes</taxon>
        <taxon>Kitasatosporales</taxon>
        <taxon>Streptomycetaceae</taxon>
        <taxon>Streptomyces</taxon>
    </lineage>
</organism>
<evidence type="ECO:0000256" key="1">
    <source>
        <dbReference type="SAM" id="MobiDB-lite"/>
    </source>
</evidence>
<dbReference type="InterPro" id="IPR001279">
    <property type="entry name" value="Metallo-B-lactamas"/>
</dbReference>
<gene>
    <name evidence="3" type="ORF">H1R13_08455</name>
</gene>
<dbReference type="Gene3D" id="1.10.10.10">
    <property type="entry name" value="Winged helix-like DNA-binding domain superfamily/Winged helix DNA-binding domain"/>
    <property type="match status" value="1"/>
</dbReference>
<dbReference type="InterPro" id="IPR036866">
    <property type="entry name" value="RibonucZ/Hydroxyglut_hydro"/>
</dbReference>
<dbReference type="PANTHER" id="PTHR23131:SF4">
    <property type="entry name" value="METALLO-BETA-LACTAMASE SUPERFAMILY POTEIN"/>
    <property type="match status" value="1"/>
</dbReference>
<dbReference type="InterPro" id="IPR036388">
    <property type="entry name" value="WH-like_DNA-bd_sf"/>
</dbReference>
<feature type="compositionally biased region" description="Polar residues" evidence="1">
    <location>
        <begin position="142"/>
        <end position="153"/>
    </location>
</feature>
<dbReference type="RefSeq" id="WP_159662016.1">
    <property type="nucleotide sequence ID" value="NZ_JACMHY010000002.1"/>
</dbReference>
<dbReference type="Proteomes" id="UP000517694">
    <property type="component" value="Unassembled WGS sequence"/>
</dbReference>
<dbReference type="AlphaFoldDB" id="A0A7X1HXJ8"/>
<evidence type="ECO:0000259" key="2">
    <source>
        <dbReference type="SMART" id="SM00849"/>
    </source>
</evidence>